<dbReference type="EMBL" id="GGEC01061963">
    <property type="protein sequence ID" value="MBX42447.1"/>
    <property type="molecule type" value="Transcribed_RNA"/>
</dbReference>
<dbReference type="AlphaFoldDB" id="A0A2P2NJ06"/>
<dbReference type="GO" id="GO:0051301">
    <property type="term" value="P:cell division"/>
    <property type="evidence" value="ECO:0007669"/>
    <property type="project" value="UniProtKB-KW"/>
</dbReference>
<keyword evidence="4" id="KW-0131">Cell cycle</keyword>
<comment type="similarity">
    <text evidence="5">Belongs to the sororin family.</text>
</comment>
<keyword evidence="2" id="KW-0498">Mitosis</keyword>
<organism evidence="8">
    <name type="scientific">Rhizophora mucronata</name>
    <name type="common">Asiatic mangrove</name>
    <dbReference type="NCBI Taxonomy" id="61149"/>
    <lineage>
        <taxon>Eukaryota</taxon>
        <taxon>Viridiplantae</taxon>
        <taxon>Streptophyta</taxon>
        <taxon>Embryophyta</taxon>
        <taxon>Tracheophyta</taxon>
        <taxon>Spermatophyta</taxon>
        <taxon>Magnoliopsida</taxon>
        <taxon>eudicotyledons</taxon>
        <taxon>Gunneridae</taxon>
        <taxon>Pentapetalae</taxon>
        <taxon>rosids</taxon>
        <taxon>fabids</taxon>
        <taxon>Malpighiales</taxon>
        <taxon>Rhizophoraceae</taxon>
        <taxon>Rhizophora</taxon>
    </lineage>
</organism>
<evidence type="ECO:0000256" key="4">
    <source>
        <dbReference type="ARBA" id="ARBA00023306"/>
    </source>
</evidence>
<feature type="compositionally biased region" description="Low complexity" evidence="6">
    <location>
        <begin position="76"/>
        <end position="106"/>
    </location>
</feature>
<name>A0A2P2NJ06_RHIMU</name>
<evidence type="ECO:0000256" key="6">
    <source>
        <dbReference type="SAM" id="MobiDB-lite"/>
    </source>
</evidence>
<dbReference type="Pfam" id="PF25220">
    <property type="entry name" value="Sororin_C"/>
    <property type="match status" value="1"/>
</dbReference>
<evidence type="ECO:0000256" key="3">
    <source>
        <dbReference type="ARBA" id="ARBA00023242"/>
    </source>
</evidence>
<feature type="compositionally biased region" description="Polar residues" evidence="6">
    <location>
        <begin position="57"/>
        <end position="66"/>
    </location>
</feature>
<dbReference type="GO" id="GO:0005634">
    <property type="term" value="C:nucleus"/>
    <property type="evidence" value="ECO:0007669"/>
    <property type="project" value="UniProtKB-SubCell"/>
</dbReference>
<sequence length="220" mass="23602">MVRNKEDRTRRGQRKPLSDCTNSSVKPSHSSSSSLSSAIVKSKIPSLSSLIPKSPNPEANSSSNTKTKVDVHGSIPNNNTTSNPSSVSVAPCASTPSRPSNNSSSLADAASCEVFEPCSVYNRRQSADKRKTRGKAIAAPSTCIPAVKAQSTWNKLSGVSSLSKSSTVPPKKKQRRTQPADNGTKHDVPQDFIEQQRAYFAEVDAFELPEEEVASIDDLD</sequence>
<feature type="compositionally biased region" description="Low complexity" evidence="6">
    <location>
        <begin position="155"/>
        <end position="169"/>
    </location>
</feature>
<proteinExistence type="inferred from homology"/>
<feature type="region of interest" description="Disordered" evidence="6">
    <location>
        <begin position="1"/>
        <end position="106"/>
    </location>
</feature>
<dbReference type="PANTHER" id="PTHR35740">
    <property type="entry name" value="OS12G0111700 PROTEIN"/>
    <property type="match status" value="1"/>
</dbReference>
<evidence type="ECO:0000313" key="8">
    <source>
        <dbReference type="EMBL" id="MBX42447.1"/>
    </source>
</evidence>
<reference evidence="8" key="1">
    <citation type="submission" date="2018-02" db="EMBL/GenBank/DDBJ databases">
        <title>Rhizophora mucronata_Transcriptome.</title>
        <authorList>
            <person name="Meera S.P."/>
            <person name="Sreeshan A."/>
            <person name="Augustine A."/>
        </authorList>
    </citation>
    <scope>NUCLEOTIDE SEQUENCE</scope>
    <source>
        <tissue evidence="8">Leaf</tissue>
    </source>
</reference>
<keyword evidence="1" id="KW-0132">Cell division</keyword>
<protein>
    <submittedName>
        <fullName evidence="8">Uncharacterized protein MANES_07G138900</fullName>
    </submittedName>
</protein>
<evidence type="ECO:0000256" key="1">
    <source>
        <dbReference type="ARBA" id="ARBA00022618"/>
    </source>
</evidence>
<accession>A0A2P2NJ06</accession>
<feature type="region of interest" description="Disordered" evidence="6">
    <location>
        <begin position="153"/>
        <end position="189"/>
    </location>
</feature>
<evidence type="ECO:0000259" key="7">
    <source>
        <dbReference type="Pfam" id="PF25220"/>
    </source>
</evidence>
<feature type="compositionally biased region" description="Low complexity" evidence="6">
    <location>
        <begin position="23"/>
        <end position="53"/>
    </location>
</feature>
<keyword evidence="3" id="KW-0539">Nucleus</keyword>
<feature type="compositionally biased region" description="Basic and acidic residues" evidence="6">
    <location>
        <begin position="1"/>
        <end position="10"/>
    </location>
</feature>
<evidence type="ECO:0000256" key="5">
    <source>
        <dbReference type="ARBA" id="ARBA00093465"/>
    </source>
</evidence>
<feature type="domain" description="Sororin C-terminal region" evidence="7">
    <location>
        <begin position="189"/>
        <end position="211"/>
    </location>
</feature>
<evidence type="ECO:0000256" key="2">
    <source>
        <dbReference type="ARBA" id="ARBA00022776"/>
    </source>
</evidence>
<dbReference type="PANTHER" id="PTHR35740:SF1">
    <property type="entry name" value="OS12G0111700 PROTEIN"/>
    <property type="match status" value="1"/>
</dbReference>
<dbReference type="InterPro" id="IPR057337">
    <property type="entry name" value="Sororin_C"/>
</dbReference>